<keyword evidence="3" id="KW-1185">Reference proteome</keyword>
<name>A0A6N7PUR4_9BACT</name>
<proteinExistence type="predicted"/>
<keyword evidence="1" id="KW-0732">Signal</keyword>
<sequence>MKLPSFLIVVFGLSALVFVTPARADVVGPPPAKCPAGTEGAACHGGPYCRPVVCAGGVECASDETCRDVPFCVAPILCAGLLPPDADLADYERSNVVGSCANGDTCAQGATCKTLQVCVPVSASTISASSSGGEGGCGCRLAPSTPLDASLGALAFGALGAVSLLRRRQRAEEASRASRQRRA</sequence>
<evidence type="ECO:0000313" key="3">
    <source>
        <dbReference type="Proteomes" id="UP000440224"/>
    </source>
</evidence>
<dbReference type="RefSeq" id="WP_153822113.1">
    <property type="nucleotide sequence ID" value="NZ_WJIE01000007.1"/>
</dbReference>
<gene>
    <name evidence="2" type="ORF">GF068_25810</name>
</gene>
<dbReference type="AlphaFoldDB" id="A0A6N7PUR4"/>
<dbReference type="EMBL" id="WJIE01000007">
    <property type="protein sequence ID" value="MRG95307.1"/>
    <property type="molecule type" value="Genomic_DNA"/>
</dbReference>
<dbReference type="OrthoDB" id="5526815at2"/>
<evidence type="ECO:0000256" key="1">
    <source>
        <dbReference type="SAM" id="SignalP"/>
    </source>
</evidence>
<evidence type="ECO:0000313" key="2">
    <source>
        <dbReference type="EMBL" id="MRG95307.1"/>
    </source>
</evidence>
<dbReference type="InterPro" id="IPR024038">
    <property type="entry name" value="MYXO-CTERM"/>
</dbReference>
<feature type="chain" id="PRO_5027017028" evidence="1">
    <location>
        <begin position="25"/>
        <end position="183"/>
    </location>
</feature>
<protein>
    <submittedName>
        <fullName evidence="2">Uncharacterized protein</fullName>
    </submittedName>
</protein>
<reference evidence="2 3" key="1">
    <citation type="submission" date="2019-10" db="EMBL/GenBank/DDBJ databases">
        <title>A soil myxobacterium in the family Polyangiaceae.</title>
        <authorList>
            <person name="Li Y."/>
            <person name="Wang J."/>
        </authorList>
    </citation>
    <scope>NUCLEOTIDE SEQUENCE [LARGE SCALE GENOMIC DNA]</scope>
    <source>
        <strain evidence="2 3">DSM 14734</strain>
    </source>
</reference>
<dbReference type="Proteomes" id="UP000440224">
    <property type="component" value="Unassembled WGS sequence"/>
</dbReference>
<organism evidence="2 3">
    <name type="scientific">Polyangium spumosum</name>
    <dbReference type="NCBI Taxonomy" id="889282"/>
    <lineage>
        <taxon>Bacteria</taxon>
        <taxon>Pseudomonadati</taxon>
        <taxon>Myxococcota</taxon>
        <taxon>Polyangia</taxon>
        <taxon>Polyangiales</taxon>
        <taxon>Polyangiaceae</taxon>
        <taxon>Polyangium</taxon>
    </lineage>
</organism>
<accession>A0A6N7PUR4</accession>
<feature type="signal peptide" evidence="1">
    <location>
        <begin position="1"/>
        <end position="24"/>
    </location>
</feature>
<dbReference type="NCBIfam" id="TIGR03901">
    <property type="entry name" value="MYXO-CTERM"/>
    <property type="match status" value="1"/>
</dbReference>
<comment type="caution">
    <text evidence="2">The sequence shown here is derived from an EMBL/GenBank/DDBJ whole genome shotgun (WGS) entry which is preliminary data.</text>
</comment>